<dbReference type="AlphaFoldDB" id="A0A6C0K1F7"/>
<name>A0A6C0K1F7_9ZZZZ</name>
<evidence type="ECO:0000313" key="1">
    <source>
        <dbReference type="EMBL" id="QHU11539.1"/>
    </source>
</evidence>
<organism evidence="1">
    <name type="scientific">viral metagenome</name>
    <dbReference type="NCBI Taxonomy" id="1070528"/>
    <lineage>
        <taxon>unclassified sequences</taxon>
        <taxon>metagenomes</taxon>
        <taxon>organismal metagenomes</taxon>
    </lineage>
</organism>
<reference evidence="1" key="1">
    <citation type="journal article" date="2020" name="Nature">
        <title>Giant virus diversity and host interactions through global metagenomics.</title>
        <authorList>
            <person name="Schulz F."/>
            <person name="Roux S."/>
            <person name="Paez-Espino D."/>
            <person name="Jungbluth S."/>
            <person name="Walsh D.A."/>
            <person name="Denef V.J."/>
            <person name="McMahon K.D."/>
            <person name="Konstantinidis K.T."/>
            <person name="Eloe-Fadrosh E.A."/>
            <person name="Kyrpides N.C."/>
            <person name="Woyke T."/>
        </authorList>
    </citation>
    <scope>NUCLEOTIDE SEQUENCE</scope>
    <source>
        <strain evidence="1">GVMAG-S-1101169-75</strain>
    </source>
</reference>
<dbReference type="EMBL" id="MN740786">
    <property type="protein sequence ID" value="QHU11539.1"/>
    <property type="molecule type" value="Genomic_DNA"/>
</dbReference>
<accession>A0A6C0K1F7</accession>
<proteinExistence type="predicted"/>
<protein>
    <submittedName>
        <fullName evidence="1">Uncharacterized protein</fullName>
    </submittedName>
</protein>
<sequence>MSAIANAIVPQISLPTKGTWSNNTMPFTGNYYPTQLTGTGLVSKTALDYVPRVAARYANIKRANNQELIEQYLIQNRIILALH</sequence>